<dbReference type="STRING" id="1429043.X474_25190"/>
<gene>
    <name evidence="1" type="ORF">X474_25190</name>
</gene>
<keyword evidence="2" id="KW-1185">Reference proteome</keyword>
<sequence>MLAIIGKSCMIKYSGREVFFIHTVGHSLIQNLNSGKSVPALPGNSLFIV</sequence>
<accession>A0A0D2JNW8</accession>
<evidence type="ECO:0000313" key="1">
    <source>
        <dbReference type="EMBL" id="KIX11190.1"/>
    </source>
</evidence>
<name>A0A0D2JNW8_9BACT</name>
<reference evidence="1 2" key="1">
    <citation type="submission" date="2013-11" db="EMBL/GenBank/DDBJ databases">
        <title>Metagenomic analysis of a methanogenic consortium involved in long chain n-alkane degradation.</title>
        <authorList>
            <person name="Davidova I.A."/>
            <person name="Callaghan A.V."/>
            <person name="Wawrik B."/>
            <person name="Pruitt S."/>
            <person name="Marks C."/>
            <person name="Duncan K.E."/>
            <person name="Suflita J.M."/>
        </authorList>
    </citation>
    <scope>NUCLEOTIDE SEQUENCE [LARGE SCALE GENOMIC DNA]</scope>
    <source>
        <strain evidence="1 2">SPR</strain>
    </source>
</reference>
<dbReference type="EMBL" id="AZAC01000067">
    <property type="protein sequence ID" value="KIX11190.1"/>
    <property type="molecule type" value="Genomic_DNA"/>
</dbReference>
<comment type="caution">
    <text evidence="1">The sequence shown here is derived from an EMBL/GenBank/DDBJ whole genome shotgun (WGS) entry which is preliminary data.</text>
</comment>
<dbReference type="Proteomes" id="UP000032233">
    <property type="component" value="Unassembled WGS sequence"/>
</dbReference>
<dbReference type="AlphaFoldDB" id="A0A0D2JNW8"/>
<protein>
    <submittedName>
        <fullName evidence="1">Uncharacterized protein</fullName>
    </submittedName>
</protein>
<dbReference type="InParanoid" id="A0A0D2JNW8"/>
<proteinExistence type="predicted"/>
<organism evidence="1 2">
    <name type="scientific">Dethiosulfatarculus sandiegensis</name>
    <dbReference type="NCBI Taxonomy" id="1429043"/>
    <lineage>
        <taxon>Bacteria</taxon>
        <taxon>Pseudomonadati</taxon>
        <taxon>Thermodesulfobacteriota</taxon>
        <taxon>Desulfarculia</taxon>
        <taxon>Desulfarculales</taxon>
        <taxon>Desulfarculaceae</taxon>
        <taxon>Dethiosulfatarculus</taxon>
    </lineage>
</organism>
<evidence type="ECO:0000313" key="2">
    <source>
        <dbReference type="Proteomes" id="UP000032233"/>
    </source>
</evidence>